<dbReference type="Proteomes" id="UP000238081">
    <property type="component" value="Unassembled WGS sequence"/>
</dbReference>
<proteinExistence type="predicted"/>
<organism evidence="1 2">
    <name type="scientific">Clostridium butyricum</name>
    <dbReference type="NCBI Taxonomy" id="1492"/>
    <lineage>
        <taxon>Bacteria</taxon>
        <taxon>Bacillati</taxon>
        <taxon>Bacillota</taxon>
        <taxon>Clostridia</taxon>
        <taxon>Eubacteriales</taxon>
        <taxon>Clostridiaceae</taxon>
        <taxon>Clostridium</taxon>
    </lineage>
</organism>
<dbReference type="RefSeq" id="WP_027636114.1">
    <property type="nucleotide sequence ID" value="NZ_CANCWB010000001.1"/>
</dbReference>
<gene>
    <name evidence="1" type="ORF">AWN73_11835</name>
</gene>
<evidence type="ECO:0000313" key="1">
    <source>
        <dbReference type="EMBL" id="PPV15461.1"/>
    </source>
</evidence>
<dbReference type="AlphaFoldDB" id="A0A2S7FC83"/>
<sequence>MPNYSSRYDIVINDDTENINLDFVLPKPKEKMIHGTIWNDDNNPQVVEDAAVFIYTPGPKYFDSDPNDLNCIDYVLPDSNGQFAAGPFPINATIILKIYNINNRQNLELPDDIPEDLKYMLKEYNSSLKNDISTLDD</sequence>
<reference evidence="1 2" key="1">
    <citation type="submission" date="2016-01" db="EMBL/GenBank/DDBJ databases">
        <title>Characterization of the Clostridium difficile lineages that are prevalent in Hong Kong and China.</title>
        <authorList>
            <person name="Kwok J.S.-L."/>
            <person name="Lam W.-Y."/>
            <person name="Ip M."/>
            <person name="Chan T.-F."/>
            <person name="Hawkey P.M."/>
            <person name="Tsui S.K.-W."/>
        </authorList>
    </citation>
    <scope>NUCLEOTIDE SEQUENCE [LARGE SCALE GENOMIC DNA]</scope>
    <source>
        <strain evidence="1 2">300064</strain>
    </source>
</reference>
<evidence type="ECO:0000313" key="2">
    <source>
        <dbReference type="Proteomes" id="UP000238081"/>
    </source>
</evidence>
<protein>
    <submittedName>
        <fullName evidence="1">Uncharacterized protein</fullName>
    </submittedName>
</protein>
<name>A0A2S7FC83_CLOBU</name>
<dbReference type="EMBL" id="LRDH01000099">
    <property type="protein sequence ID" value="PPV15461.1"/>
    <property type="molecule type" value="Genomic_DNA"/>
</dbReference>
<accession>A0A2S7FC83</accession>
<comment type="caution">
    <text evidence="1">The sequence shown here is derived from an EMBL/GenBank/DDBJ whole genome shotgun (WGS) entry which is preliminary data.</text>
</comment>